<keyword evidence="3" id="KW-1185">Reference proteome</keyword>
<dbReference type="CDD" id="cd22643">
    <property type="entry name" value="DotY_NTD"/>
    <property type="match status" value="1"/>
</dbReference>
<sequence>MKANITMPSSNSLYAAMRVATTPEAADYLVQQFEQKLKDSGMYAQSQGLLNSLKVFAETVHREHDSSFHVWEGDKGILRVSNPQEAQRINNQDSTLKEYSKTVVDKSVDFGFAVNQESELRRGYSSDGKEVDEKLKTMLDNYFNAWVVNKDMAVLDGVVYEAVTAVKDEKGKQEKVLVDYKKDSAGNPIPADPDKVAKAILDKDDGLKAYVEKANPTIKLDTKQYAFPAPEAAPEKGSGMGAGG</sequence>
<name>A0A0W0R1M6_9GAMM</name>
<dbReference type="EMBL" id="LR134417">
    <property type="protein sequence ID" value="VEH82935.1"/>
    <property type="molecule type" value="Genomic_DNA"/>
</dbReference>
<dbReference type="InterPro" id="IPR056465">
    <property type="entry name" value="DotY"/>
</dbReference>
<dbReference type="Proteomes" id="UP000281170">
    <property type="component" value="Plasmid 8"/>
</dbReference>
<dbReference type="STRING" id="45056.Lade_2188"/>
<organism evidence="1 3">
    <name type="scientific">Legionella adelaidensis</name>
    <dbReference type="NCBI Taxonomy" id="45056"/>
    <lineage>
        <taxon>Bacteria</taxon>
        <taxon>Pseudomonadati</taxon>
        <taxon>Pseudomonadota</taxon>
        <taxon>Gammaproteobacteria</taxon>
        <taxon>Legionellales</taxon>
        <taxon>Legionellaceae</taxon>
        <taxon>Legionella</taxon>
    </lineage>
</organism>
<dbReference type="EMBL" id="LNKA01000019">
    <property type="protein sequence ID" value="KTC64894.1"/>
    <property type="molecule type" value="Genomic_DNA"/>
</dbReference>
<dbReference type="OrthoDB" id="5635174at2"/>
<geneLocation type="plasmid" evidence="2 4">
    <name>8</name>
</geneLocation>
<proteinExistence type="predicted"/>
<dbReference type="KEGG" id="ladl:NCTC12735_00168"/>
<evidence type="ECO:0000313" key="1">
    <source>
        <dbReference type="EMBL" id="KTC64894.1"/>
    </source>
</evidence>
<accession>A0A0W0R1M6</accession>
<reference evidence="1 3" key="1">
    <citation type="submission" date="2015-11" db="EMBL/GenBank/DDBJ databases">
        <title>Identification of large and diverse effector repertoires of 38 Legionella species.</title>
        <authorList>
            <person name="Burstein D."/>
            <person name="Amaro F."/>
            <person name="Zusman T."/>
            <person name="Lifshitz Z."/>
            <person name="Cohen O."/>
            <person name="Gilbert J.A."/>
            <person name="Pupko T."/>
            <person name="Shuman H.A."/>
            <person name="Segal G."/>
        </authorList>
    </citation>
    <scope>NUCLEOTIDE SEQUENCE [LARGE SCALE GENOMIC DNA]</scope>
    <source>
        <strain evidence="1 3">1762-AUS-E</strain>
    </source>
</reference>
<keyword evidence="2" id="KW-0614">Plasmid</keyword>
<reference evidence="2 4" key="2">
    <citation type="submission" date="2018-12" db="EMBL/GenBank/DDBJ databases">
        <authorList>
            <consortium name="Pathogen Informatics"/>
        </authorList>
    </citation>
    <scope>NUCLEOTIDE SEQUENCE [LARGE SCALE GENOMIC DNA]</scope>
    <source>
        <strain evidence="2 4">NCTC12735</strain>
        <plasmid evidence="4">8</plasmid>
    </source>
</reference>
<gene>
    <name evidence="1" type="ORF">Lade_2188</name>
    <name evidence="2" type="ORF">NCTC12735_00168</name>
</gene>
<dbReference type="InterPro" id="IPR049927">
    <property type="entry name" value="DotY_N"/>
</dbReference>
<evidence type="ECO:0000313" key="3">
    <source>
        <dbReference type="Proteomes" id="UP000054859"/>
    </source>
</evidence>
<evidence type="ECO:0000313" key="2">
    <source>
        <dbReference type="EMBL" id="VEH82935.1"/>
    </source>
</evidence>
<dbReference type="AlphaFoldDB" id="A0A0W0R1M6"/>
<dbReference type="RefSeq" id="WP_058463225.1">
    <property type="nucleotide sequence ID" value="NZ_CAAAHS010000001.1"/>
</dbReference>
<dbReference type="Proteomes" id="UP000054859">
    <property type="component" value="Unassembled WGS sequence"/>
</dbReference>
<evidence type="ECO:0000313" key="4">
    <source>
        <dbReference type="Proteomes" id="UP000281170"/>
    </source>
</evidence>
<dbReference type="PATRIC" id="fig|45056.6.peg.2262"/>
<protein>
    <submittedName>
        <fullName evidence="2">Dot/Icm secretion system substrate</fullName>
    </submittedName>
    <submittedName>
        <fullName evidence="1">Substrate of the Dot/Icm secretion system</fullName>
    </submittedName>
</protein>
<dbReference type="Pfam" id="PF23131">
    <property type="entry name" value="DotY"/>
    <property type="match status" value="1"/>
</dbReference>